<sequence length="310" mass="32754">MTTSDALQRISRHLRSIGLFGRGFAAVIPKWGGLSEIAQVGCRAGAVGGGVYVLGKGLKAVLPTRQGGRESTRAGHADQSCMSAILLDDEKVSTNWLVGCEDDLGKAAGTVSVESSDNTEETSATRSICVVSSPLTQLFPVLAEGASEPAGAVVAFPSGSLSLPNQETNKELPPVHIMVHSSDTGECPAGQCVLYASTSLTGDAGFLLLDQAITSLLAAVQEGMKPVVLWNMRYEQSFRPSTTAAVDRSLGSQHDEHVVMFPPMSLDLAFDDSVLGSVRKAWEKIMGAEAKDFMVFEDQEVSGDDSDDNM</sequence>
<reference evidence="1" key="1">
    <citation type="submission" date="2024-09" db="EMBL/GenBank/DDBJ databases">
        <title>Black Yeasts Isolated from many extreme environments.</title>
        <authorList>
            <person name="Coleine C."/>
            <person name="Stajich J.E."/>
            <person name="Selbmann L."/>
        </authorList>
    </citation>
    <scope>NUCLEOTIDE SEQUENCE</scope>
    <source>
        <strain evidence="1">CCFEE 5737</strain>
    </source>
</reference>
<evidence type="ECO:0000313" key="1">
    <source>
        <dbReference type="EMBL" id="KAK3080314.1"/>
    </source>
</evidence>
<accession>A0ACC3DUQ9</accession>
<evidence type="ECO:0000313" key="2">
    <source>
        <dbReference type="Proteomes" id="UP001186974"/>
    </source>
</evidence>
<comment type="caution">
    <text evidence="1">The sequence shown here is derived from an EMBL/GenBank/DDBJ whole genome shotgun (WGS) entry which is preliminary data.</text>
</comment>
<keyword evidence="2" id="KW-1185">Reference proteome</keyword>
<dbReference type="EMBL" id="JAWDJW010000627">
    <property type="protein sequence ID" value="KAK3080314.1"/>
    <property type="molecule type" value="Genomic_DNA"/>
</dbReference>
<gene>
    <name evidence="1" type="ORF">LTS18_002509</name>
</gene>
<organism evidence="1 2">
    <name type="scientific">Coniosporium uncinatum</name>
    <dbReference type="NCBI Taxonomy" id="93489"/>
    <lineage>
        <taxon>Eukaryota</taxon>
        <taxon>Fungi</taxon>
        <taxon>Dikarya</taxon>
        <taxon>Ascomycota</taxon>
        <taxon>Pezizomycotina</taxon>
        <taxon>Dothideomycetes</taxon>
        <taxon>Dothideomycetes incertae sedis</taxon>
        <taxon>Coniosporium</taxon>
    </lineage>
</organism>
<name>A0ACC3DUQ9_9PEZI</name>
<proteinExistence type="predicted"/>
<protein>
    <submittedName>
        <fullName evidence="1">Uncharacterized protein</fullName>
    </submittedName>
</protein>
<dbReference type="Proteomes" id="UP001186974">
    <property type="component" value="Unassembled WGS sequence"/>
</dbReference>